<evidence type="ECO:0000256" key="8">
    <source>
        <dbReference type="ARBA" id="ARBA00022842"/>
    </source>
</evidence>
<name>G4TYL4_SERID</name>
<dbReference type="Proteomes" id="UP000007148">
    <property type="component" value="Unassembled WGS sequence"/>
</dbReference>
<dbReference type="SUPFAM" id="SSF56059">
    <property type="entry name" value="Glutathione synthetase ATP-binding domain-like"/>
    <property type="match status" value="1"/>
</dbReference>
<dbReference type="InterPro" id="IPR016185">
    <property type="entry name" value="PreATP-grasp_dom_sf"/>
</dbReference>
<keyword evidence="3 9" id="KW-0436">Ligase</keyword>
<feature type="binding site" evidence="10">
    <location>
        <position position="133"/>
    </location>
    <ligand>
        <name>substrate</name>
    </ligand>
</feature>
<dbReference type="InterPro" id="IPR014042">
    <property type="entry name" value="Glutathione_synthase_a-hlx"/>
</dbReference>
<comment type="cofactor">
    <cofactor evidence="9 11">
        <name>Mg(2+)</name>
        <dbReference type="ChEBI" id="CHEBI:18420"/>
    </cofactor>
    <text evidence="9 11">Binds 1 Mg(2+) ion per subunit.</text>
</comment>
<evidence type="ECO:0000256" key="6">
    <source>
        <dbReference type="ARBA" id="ARBA00022741"/>
    </source>
</evidence>
<dbReference type="GO" id="GO:0043295">
    <property type="term" value="F:glutathione binding"/>
    <property type="evidence" value="ECO:0007669"/>
    <property type="project" value="UniProtKB-UniRule"/>
</dbReference>
<evidence type="ECO:0000259" key="13">
    <source>
        <dbReference type="Pfam" id="PF03199"/>
    </source>
</evidence>
<feature type="binding site" evidence="11">
    <location>
        <position position="154"/>
    </location>
    <ligand>
        <name>Mg(2+)</name>
        <dbReference type="ChEBI" id="CHEBI:18420"/>
    </ligand>
</feature>
<dbReference type="InParanoid" id="G4TYL4"/>
<dbReference type="OMA" id="NGLVMYP"/>
<feature type="binding site" evidence="11">
    <location>
        <position position="423"/>
    </location>
    <ligand>
        <name>Mg(2+)</name>
        <dbReference type="ChEBI" id="CHEBI:18420"/>
    </ligand>
</feature>
<sequence length="543" mass="59845">MPLPPWPPSLSQAQLDELLLQATTYALAHGLLYLPPNSSNLPPPAIPASAIHAPFALFPTPFPRHLFEHAMKLQRIYNVLYTRVASDEAFLDQILSAETGVGKVDEFVGNLWRIWKDVRTEGLVQPLQLGIFRSDYLLHGEEGQDMTIKQVEFNTISASFGALSQAVDGLHRYLLASTGYFSCSHILKASNLPVNDTLTQLVKGLVMAHEAYLQSTASSSAPTPPPNVRAPRILFVVQPNERNVFDQRPLEYALLHQHGIHVLRRTFDELALATVSEDDGRRLYVRDSALCSADEGEKAKEAIEISVIYFRAGYTPTDFPTHAQFETRKMLERSRAIKCPSIAIQLAGSKKVQAVLSDPGVVEKFLLPTSSAGNQVLDDNVFSPKEVEELRASWMEMYSLDAPNAIERTLTQHADMVLKPQREGGGNNVYKAHIPPFLEKLEEKEREAWIAMKLIRVPKGARNWLARSGTGGVLANVVSELGTFGWALFGRSSPSSTSQPEAKSMMELREGGGGYLLRTKGEDSDEGGVATGFSVLDSVVLVD</sequence>
<feature type="binding site" evidence="12">
    <location>
        <begin position="241"/>
        <end position="243"/>
    </location>
    <ligand>
        <name>substrate</name>
    </ligand>
</feature>
<dbReference type="SUPFAM" id="SSF52440">
    <property type="entry name" value="PreATP-grasp domain"/>
    <property type="match status" value="1"/>
</dbReference>
<dbReference type="GO" id="GO:0004363">
    <property type="term" value="F:glutathione synthase activity"/>
    <property type="evidence" value="ECO:0007669"/>
    <property type="project" value="UniProtKB-UniRule"/>
</dbReference>
<dbReference type="Pfam" id="PF03917">
    <property type="entry name" value="GSH_synth_ATP"/>
    <property type="match status" value="1"/>
</dbReference>
<evidence type="ECO:0000256" key="3">
    <source>
        <dbReference type="ARBA" id="ARBA00022598"/>
    </source>
</evidence>
<dbReference type="Gene3D" id="3.30.1490.80">
    <property type="match status" value="1"/>
</dbReference>
<dbReference type="InterPro" id="IPR014049">
    <property type="entry name" value="Glutathione_synthase_N_euk"/>
</dbReference>
<feature type="binding site" evidence="10">
    <location>
        <position position="152"/>
    </location>
    <ligand>
        <name>ATP</name>
        <dbReference type="ChEBI" id="CHEBI:30616"/>
    </ligand>
</feature>
<comment type="caution">
    <text evidence="14">The sequence shown here is derived from an EMBL/GenBank/DDBJ whole genome shotgun (WGS) entry which is preliminary data.</text>
</comment>
<feature type="binding site" evidence="12">
    <location>
        <begin position="156"/>
        <end position="159"/>
    </location>
    <ligand>
        <name>substrate</name>
    </ligand>
</feature>
<dbReference type="PANTHER" id="PTHR11130">
    <property type="entry name" value="GLUTATHIONE SYNTHETASE"/>
    <property type="match status" value="1"/>
</dbReference>
<keyword evidence="5 9" id="KW-0479">Metal-binding</keyword>
<comment type="pathway">
    <text evidence="1 9">Sulfur metabolism; glutathione biosynthesis; glutathione from L-cysteine and L-glutamate: step 2/2.</text>
</comment>
<feature type="domain" description="Glutathione synthase substrate-binding" evidence="13">
    <location>
        <begin position="233"/>
        <end position="347"/>
    </location>
</feature>
<feature type="binding site" evidence="12">
    <location>
        <begin position="311"/>
        <end position="314"/>
    </location>
    <ligand>
        <name>substrate</name>
    </ligand>
</feature>
<feature type="binding site" evidence="11">
    <location>
        <position position="152"/>
    </location>
    <ligand>
        <name>Mg(2+)</name>
        <dbReference type="ChEBI" id="CHEBI:18420"/>
    </ligand>
</feature>
<dbReference type="InterPro" id="IPR014709">
    <property type="entry name" value="Glutathione_synthase_C_euk"/>
</dbReference>
<dbReference type="STRING" id="1109443.G4TYL4"/>
<comment type="similarity">
    <text evidence="2 9">Belongs to the eukaryotic GSH synthase family.</text>
</comment>
<dbReference type="GO" id="GO:0005829">
    <property type="term" value="C:cytosol"/>
    <property type="evidence" value="ECO:0007669"/>
    <property type="project" value="TreeGrafter"/>
</dbReference>
<dbReference type="HOGENOM" id="CLU_025152_2_1_1"/>
<feature type="binding site" evidence="10">
    <location>
        <position position="520"/>
    </location>
    <ligand>
        <name>ATP</name>
        <dbReference type="ChEBI" id="CHEBI:30616"/>
    </ligand>
</feature>
<dbReference type="PIRSF" id="PIRSF001558">
    <property type="entry name" value="GSHase"/>
    <property type="match status" value="1"/>
</dbReference>
<evidence type="ECO:0000313" key="14">
    <source>
        <dbReference type="EMBL" id="CCA76407.1"/>
    </source>
</evidence>
<keyword evidence="6 9" id="KW-0547">Nucleotide-binding</keyword>
<accession>G4TYL4</accession>
<keyword evidence="8 9" id="KW-0460">Magnesium</keyword>
<dbReference type="Pfam" id="PF03199">
    <property type="entry name" value="GSH_synthase"/>
    <property type="match status" value="1"/>
</dbReference>
<evidence type="ECO:0000256" key="2">
    <source>
        <dbReference type="ARBA" id="ARBA00010385"/>
    </source>
</evidence>
<evidence type="ECO:0000313" key="15">
    <source>
        <dbReference type="Proteomes" id="UP000007148"/>
    </source>
</evidence>
<feature type="binding site" evidence="10">
    <location>
        <position position="430"/>
    </location>
    <ligand>
        <name>ATP</name>
        <dbReference type="ChEBI" id="CHEBI:30616"/>
    </ligand>
</feature>
<feature type="binding site" evidence="10">
    <location>
        <begin position="419"/>
        <end position="428"/>
    </location>
    <ligand>
        <name>ATP</name>
        <dbReference type="ChEBI" id="CHEBI:30616"/>
    </ligand>
</feature>
<evidence type="ECO:0000256" key="11">
    <source>
        <dbReference type="PIRSR" id="PIRSR001558-2"/>
    </source>
</evidence>
<organism evidence="14 15">
    <name type="scientific">Serendipita indica (strain DSM 11827)</name>
    <name type="common">Root endophyte fungus</name>
    <name type="synonym">Piriformospora indica</name>
    <dbReference type="NCBI Taxonomy" id="1109443"/>
    <lineage>
        <taxon>Eukaryota</taxon>
        <taxon>Fungi</taxon>
        <taxon>Dikarya</taxon>
        <taxon>Basidiomycota</taxon>
        <taxon>Agaricomycotina</taxon>
        <taxon>Agaricomycetes</taxon>
        <taxon>Sebacinales</taxon>
        <taxon>Serendipitaceae</taxon>
        <taxon>Serendipita</taxon>
    </lineage>
</organism>
<feature type="binding site" evidence="10">
    <location>
        <position position="518"/>
    </location>
    <ligand>
        <name>substrate</name>
    </ligand>
</feature>
<gene>
    <name evidence="14" type="ORF">PIIN_10400</name>
</gene>
<dbReference type="OrthoDB" id="2020073at2759"/>
<evidence type="ECO:0000256" key="4">
    <source>
        <dbReference type="ARBA" id="ARBA00022684"/>
    </source>
</evidence>
<evidence type="ECO:0000256" key="10">
    <source>
        <dbReference type="PIRSR" id="PIRSR001558-1"/>
    </source>
</evidence>
<feature type="binding site" evidence="10">
    <location>
        <begin position="452"/>
        <end position="455"/>
    </location>
    <ligand>
        <name>ATP</name>
        <dbReference type="ChEBI" id="CHEBI:30616"/>
    </ligand>
</feature>
<dbReference type="FunCoup" id="G4TYL4">
    <property type="interactions" value="572"/>
</dbReference>
<dbReference type="InterPro" id="IPR005615">
    <property type="entry name" value="Glutathione_synthase"/>
</dbReference>
<dbReference type="EMBL" id="CAFZ01000737">
    <property type="protein sequence ID" value="CCA76407.1"/>
    <property type="molecule type" value="Genomic_DNA"/>
</dbReference>
<dbReference type="GO" id="GO:0000287">
    <property type="term" value="F:magnesium ion binding"/>
    <property type="evidence" value="ECO:0007669"/>
    <property type="project" value="UniProtKB-UniRule"/>
</dbReference>
<dbReference type="Gene3D" id="3.30.470.20">
    <property type="entry name" value="ATP-grasp fold, B domain"/>
    <property type="match status" value="1"/>
</dbReference>
<dbReference type="PANTHER" id="PTHR11130:SF0">
    <property type="entry name" value="GLUTATHIONE SYNTHETASE"/>
    <property type="match status" value="1"/>
</dbReference>
<evidence type="ECO:0000256" key="1">
    <source>
        <dbReference type="ARBA" id="ARBA00004965"/>
    </source>
</evidence>
<protein>
    <recommendedName>
        <fullName evidence="9">Glutathione synthetase</fullName>
        <shortName evidence="9">GSH-S</shortName>
        <ecNumber evidence="9">6.3.2.3</ecNumber>
    </recommendedName>
</protein>
<dbReference type="InterPro" id="IPR037013">
    <property type="entry name" value="GSH-S_sub-bd_sf"/>
</dbReference>
<evidence type="ECO:0000256" key="5">
    <source>
        <dbReference type="ARBA" id="ARBA00022723"/>
    </source>
</evidence>
<comment type="catalytic activity">
    <reaction evidence="9">
        <text>gamma-L-glutamyl-L-cysteine + glycine + ATP = glutathione + ADP + phosphate + H(+)</text>
        <dbReference type="Rhea" id="RHEA:13557"/>
        <dbReference type="ChEBI" id="CHEBI:15378"/>
        <dbReference type="ChEBI" id="CHEBI:30616"/>
        <dbReference type="ChEBI" id="CHEBI:43474"/>
        <dbReference type="ChEBI" id="CHEBI:57305"/>
        <dbReference type="ChEBI" id="CHEBI:57925"/>
        <dbReference type="ChEBI" id="CHEBI:58173"/>
        <dbReference type="ChEBI" id="CHEBI:456216"/>
        <dbReference type="EC" id="6.3.2.3"/>
    </reaction>
</comment>
<evidence type="ECO:0000256" key="7">
    <source>
        <dbReference type="ARBA" id="ARBA00022840"/>
    </source>
</evidence>
<proteinExistence type="inferred from homology"/>
<dbReference type="InterPro" id="IPR004887">
    <property type="entry name" value="GSH_synth_subst-bd"/>
</dbReference>
<dbReference type="UniPathway" id="UPA00142">
    <property type="reaction ID" value="UER00210"/>
</dbReference>
<dbReference type="eggNOG" id="KOG0021">
    <property type="taxonomic scope" value="Eukaryota"/>
</dbReference>
<dbReference type="AlphaFoldDB" id="G4TYL4"/>
<dbReference type="Gene3D" id="1.10.1080.10">
    <property type="entry name" value="Glutathione Synthetase, Chain A, domain 3"/>
    <property type="match status" value="1"/>
</dbReference>
<evidence type="ECO:0000256" key="9">
    <source>
        <dbReference type="PIRNR" id="PIRNR001558"/>
    </source>
</evidence>
<feature type="binding site" evidence="10">
    <location>
        <position position="350"/>
    </location>
    <ligand>
        <name>ATP</name>
        <dbReference type="ChEBI" id="CHEBI:30616"/>
    </ligand>
</feature>
<feature type="binding site" evidence="10">
    <location>
        <position position="247"/>
    </location>
    <ligand>
        <name>substrate</name>
    </ligand>
</feature>
<keyword evidence="15" id="KW-1185">Reference proteome</keyword>
<feature type="binding site" evidence="12">
    <location>
        <begin position="529"/>
        <end position="530"/>
    </location>
    <ligand>
        <name>substrate</name>
    </ligand>
</feature>
<dbReference type="EC" id="6.3.2.3" evidence="9"/>
<dbReference type="Gene3D" id="3.30.1490.50">
    <property type="match status" value="1"/>
</dbReference>
<dbReference type="Gene3D" id="3.40.50.1760">
    <property type="entry name" value="Glutathione synthase, substrate-binding domain superfamily, eukaryotic"/>
    <property type="match status" value="1"/>
</dbReference>
<feature type="binding site" evidence="10">
    <location>
        <position position="480"/>
    </location>
    <ligand>
        <name>ATP</name>
        <dbReference type="ChEBI" id="CHEBI:30616"/>
    </ligand>
</feature>
<reference evidence="14 15" key="1">
    <citation type="journal article" date="2011" name="PLoS Pathog.">
        <title>Endophytic Life Strategies Decoded by Genome and Transcriptome Analyses of the Mutualistic Root Symbiont Piriformospora indica.</title>
        <authorList>
            <person name="Zuccaro A."/>
            <person name="Lahrmann U."/>
            <person name="Guldener U."/>
            <person name="Langen G."/>
            <person name="Pfiffi S."/>
            <person name="Biedenkopf D."/>
            <person name="Wong P."/>
            <person name="Samans B."/>
            <person name="Grimm C."/>
            <person name="Basiewicz M."/>
            <person name="Murat C."/>
            <person name="Martin F."/>
            <person name="Kogel K.H."/>
        </authorList>
    </citation>
    <scope>NUCLEOTIDE SEQUENCE [LARGE SCALE GENOMIC DNA]</scope>
    <source>
        <strain evidence="14 15">DSM 11827</strain>
    </source>
</reference>
<dbReference type="NCBIfam" id="TIGR01986">
    <property type="entry name" value="glut_syn_euk"/>
    <property type="match status" value="1"/>
</dbReference>
<feature type="binding site" evidence="10">
    <location>
        <position position="526"/>
    </location>
    <ligand>
        <name>ATP</name>
        <dbReference type="ChEBI" id="CHEBI:30616"/>
    </ligand>
</feature>
<dbReference type="GO" id="GO:0005524">
    <property type="term" value="F:ATP binding"/>
    <property type="evidence" value="ECO:0007669"/>
    <property type="project" value="UniProtKB-UniRule"/>
</dbReference>
<keyword evidence="7 9" id="KW-0067">ATP-binding</keyword>
<keyword evidence="4 9" id="KW-0317">Glutathione biosynthesis</keyword>
<evidence type="ECO:0000256" key="12">
    <source>
        <dbReference type="PIRSR" id="PIRSR001558-3"/>
    </source>
</evidence>